<dbReference type="PANTHER" id="PTHR10183">
    <property type="entry name" value="CALPAIN"/>
    <property type="match status" value="1"/>
</dbReference>
<feature type="domain" description="EF-hand" evidence="12">
    <location>
        <begin position="686"/>
        <end position="721"/>
    </location>
</feature>
<evidence type="ECO:0008006" key="15">
    <source>
        <dbReference type="Google" id="ProtNLM"/>
    </source>
</evidence>
<gene>
    <name evidence="13" type="ORF">WMSIL1_LOCUS12124</name>
</gene>
<evidence type="ECO:0000256" key="9">
    <source>
        <dbReference type="PROSITE-ProRule" id="PRU00239"/>
    </source>
</evidence>
<dbReference type="PROSITE" id="PS50203">
    <property type="entry name" value="CALPAIN_CAT"/>
    <property type="match status" value="1"/>
</dbReference>
<feature type="active site" evidence="8 9">
    <location>
        <position position="340"/>
    </location>
</feature>
<dbReference type="SUPFAM" id="SSF49758">
    <property type="entry name" value="Calpain large subunit, middle domain (domain III)"/>
    <property type="match status" value="1"/>
</dbReference>
<evidence type="ECO:0000256" key="5">
    <source>
        <dbReference type="ARBA" id="ARBA00022801"/>
    </source>
</evidence>
<dbReference type="Pfam" id="PF00648">
    <property type="entry name" value="Peptidase_C2"/>
    <property type="match status" value="1"/>
</dbReference>
<evidence type="ECO:0000256" key="2">
    <source>
        <dbReference type="ARBA" id="ARBA00022670"/>
    </source>
</evidence>
<evidence type="ECO:0000313" key="13">
    <source>
        <dbReference type="EMBL" id="VUZ53827.1"/>
    </source>
</evidence>
<dbReference type="SMART" id="SM00720">
    <property type="entry name" value="calpain_III"/>
    <property type="match status" value="1"/>
</dbReference>
<evidence type="ECO:0000256" key="4">
    <source>
        <dbReference type="ARBA" id="ARBA00022737"/>
    </source>
</evidence>
<dbReference type="InterPro" id="IPR001300">
    <property type="entry name" value="Peptidase_C2_calpain_cat"/>
</dbReference>
<dbReference type="EMBL" id="CABIJS010000577">
    <property type="protein sequence ID" value="VUZ53827.1"/>
    <property type="molecule type" value="Genomic_DNA"/>
</dbReference>
<keyword evidence="3" id="KW-0479">Metal-binding</keyword>
<dbReference type="SUPFAM" id="SSF47473">
    <property type="entry name" value="EF-hand"/>
    <property type="match status" value="1"/>
</dbReference>
<dbReference type="InterPro" id="IPR000169">
    <property type="entry name" value="Pept_cys_AS"/>
</dbReference>
<dbReference type="InterPro" id="IPR018247">
    <property type="entry name" value="EF_Hand_1_Ca_BS"/>
</dbReference>
<accession>A0A564Z2R3</accession>
<dbReference type="InterPro" id="IPR022684">
    <property type="entry name" value="Calpain_cysteine_protease"/>
</dbReference>
<dbReference type="InterPro" id="IPR002048">
    <property type="entry name" value="EF_hand_dom"/>
</dbReference>
<reference evidence="13 14" key="1">
    <citation type="submission" date="2019-07" db="EMBL/GenBank/DDBJ databases">
        <authorList>
            <person name="Jastrzebski P J."/>
            <person name="Paukszto L."/>
            <person name="Jastrzebski P J."/>
        </authorList>
    </citation>
    <scope>NUCLEOTIDE SEQUENCE [LARGE SCALE GENOMIC DNA]</scope>
    <source>
        <strain evidence="13 14">WMS-il1</strain>
    </source>
</reference>
<evidence type="ECO:0000256" key="10">
    <source>
        <dbReference type="SAM" id="MobiDB-lite"/>
    </source>
</evidence>
<dbReference type="AlphaFoldDB" id="A0A564Z2R3"/>
<dbReference type="Pfam" id="PF01067">
    <property type="entry name" value="Calpain_III"/>
    <property type="match status" value="1"/>
</dbReference>
<evidence type="ECO:0000256" key="7">
    <source>
        <dbReference type="ARBA" id="ARBA00022837"/>
    </source>
</evidence>
<dbReference type="CDD" id="cd00214">
    <property type="entry name" value="Calpain_III"/>
    <property type="match status" value="1"/>
</dbReference>
<evidence type="ECO:0000259" key="12">
    <source>
        <dbReference type="PROSITE" id="PS50222"/>
    </source>
</evidence>
<feature type="active site" evidence="8 9">
    <location>
        <position position="364"/>
    </location>
</feature>
<feature type="region of interest" description="Disordered" evidence="10">
    <location>
        <begin position="1"/>
        <end position="59"/>
    </location>
</feature>
<dbReference type="Proteomes" id="UP000321570">
    <property type="component" value="Unassembled WGS sequence"/>
</dbReference>
<evidence type="ECO:0000313" key="14">
    <source>
        <dbReference type="Proteomes" id="UP000321570"/>
    </source>
</evidence>
<evidence type="ECO:0000256" key="6">
    <source>
        <dbReference type="ARBA" id="ARBA00022807"/>
    </source>
</evidence>
<dbReference type="PROSITE" id="PS00139">
    <property type="entry name" value="THIOL_PROTEASE_CYS"/>
    <property type="match status" value="1"/>
</dbReference>
<keyword evidence="7" id="KW-0106">Calcium</keyword>
<feature type="domain" description="Calpain catalytic" evidence="11">
    <location>
        <begin position="129"/>
        <end position="424"/>
    </location>
</feature>
<proteinExistence type="inferred from homology"/>
<dbReference type="FunFam" id="2.60.120.380:FF:000001">
    <property type="entry name" value="Calpain-1 catalytic subunit"/>
    <property type="match status" value="1"/>
</dbReference>
<dbReference type="CDD" id="cd16182">
    <property type="entry name" value="EFh_PEF_Group_II_CAPN_like"/>
    <property type="match status" value="1"/>
</dbReference>
<evidence type="ECO:0000256" key="3">
    <source>
        <dbReference type="ARBA" id="ARBA00022723"/>
    </source>
</evidence>
<dbReference type="PRINTS" id="PR00704">
    <property type="entry name" value="CALPAIN"/>
</dbReference>
<dbReference type="PANTHER" id="PTHR10183:SF433">
    <property type="entry name" value="CALPAIN-A-RELATED"/>
    <property type="match status" value="1"/>
</dbReference>
<name>A0A564Z2R3_HYMDI</name>
<keyword evidence="5 9" id="KW-0378">Hydrolase</keyword>
<dbReference type="Gene3D" id="1.10.238.10">
    <property type="entry name" value="EF-hand"/>
    <property type="match status" value="1"/>
</dbReference>
<dbReference type="GO" id="GO:0005509">
    <property type="term" value="F:calcium ion binding"/>
    <property type="evidence" value="ECO:0007669"/>
    <property type="project" value="InterPro"/>
</dbReference>
<dbReference type="GO" id="GO:0006508">
    <property type="term" value="P:proteolysis"/>
    <property type="evidence" value="ECO:0007669"/>
    <property type="project" value="UniProtKB-KW"/>
</dbReference>
<keyword evidence="6 9" id="KW-0788">Thiol protease</keyword>
<dbReference type="InterPro" id="IPR022683">
    <property type="entry name" value="Calpain_III"/>
</dbReference>
<dbReference type="SUPFAM" id="SSF54001">
    <property type="entry name" value="Cysteine proteinases"/>
    <property type="match status" value="1"/>
</dbReference>
<organism evidence="13 14">
    <name type="scientific">Hymenolepis diminuta</name>
    <name type="common">Rat tapeworm</name>
    <dbReference type="NCBI Taxonomy" id="6216"/>
    <lineage>
        <taxon>Eukaryota</taxon>
        <taxon>Metazoa</taxon>
        <taxon>Spiralia</taxon>
        <taxon>Lophotrochozoa</taxon>
        <taxon>Platyhelminthes</taxon>
        <taxon>Cestoda</taxon>
        <taxon>Eucestoda</taxon>
        <taxon>Cyclophyllidea</taxon>
        <taxon>Hymenolepididae</taxon>
        <taxon>Hymenolepis</taxon>
    </lineage>
</organism>
<dbReference type="GO" id="GO:0004198">
    <property type="term" value="F:calcium-dependent cysteine-type endopeptidase activity"/>
    <property type="evidence" value="ECO:0007669"/>
    <property type="project" value="InterPro"/>
</dbReference>
<feature type="compositionally biased region" description="Basic and acidic residues" evidence="10">
    <location>
        <begin position="38"/>
        <end position="57"/>
    </location>
</feature>
<protein>
    <recommendedName>
        <fullName evidence="15">Calpain catalytic domain-containing protein</fullName>
    </recommendedName>
</protein>
<dbReference type="InterPro" id="IPR011992">
    <property type="entry name" value="EF-hand-dom_pair"/>
</dbReference>
<dbReference type="PROSITE" id="PS00018">
    <property type="entry name" value="EF_HAND_1"/>
    <property type="match status" value="1"/>
</dbReference>
<dbReference type="InterPro" id="IPR038765">
    <property type="entry name" value="Papain-like_cys_pep_sf"/>
</dbReference>
<evidence type="ECO:0000256" key="8">
    <source>
        <dbReference type="PIRSR" id="PIRSR622684-1"/>
    </source>
</evidence>
<dbReference type="InterPro" id="IPR033883">
    <property type="entry name" value="C2_III"/>
</dbReference>
<keyword evidence="2 9" id="KW-0645">Protease</keyword>
<dbReference type="Gene3D" id="3.90.70.10">
    <property type="entry name" value="Cysteine proteinases"/>
    <property type="match status" value="1"/>
</dbReference>
<feature type="active site" evidence="8 9">
    <location>
        <position position="182"/>
    </location>
</feature>
<evidence type="ECO:0000256" key="1">
    <source>
        <dbReference type="ARBA" id="ARBA00007623"/>
    </source>
</evidence>
<keyword evidence="14" id="KW-1185">Reference proteome</keyword>
<sequence>MKRKGLRKVLPTRSTPVKLHHHTEKDKNKSSPPPPLVTRDDSKPVEEPHYHSGKNGEIRSIYETMRNNPFVVPQEKILKPQHTNKRLSANPNVPKTLTPKGYTKMQLMMSIAKKRYDNIVRKLKGTGQLWEDPDFPLDKAIGNVENLPKYEWKRPKEIDPSADFIVGGFDRSDVAQGRLGDCWLLAVISTMADIPVLFNHIVPKEQTMKGENYVGVFRFRFWQFGQWIEVLVDDRIPVVAGTKQMIFMHSDESNEFWSALMEKAYAKLNGSYANLSGGTQGEAMEDVTGGLVESLNLPKITGNEFYKDLKKYMQRCCLMGCSITSKEIEAHLNNGLIAGHAYSVTGVDSVKHRGDLVHLIRVRNPWGNNYEWRGDWSDNSPLWRDVSEADKKRLNLKFSGDGEFWMSVDDFRKCFTKLEVCHLGQESLEDDQTVNGKKRLEETLFTGEWTKNVNAGGCANFKDTYWTNPQFKITATDTDPSDDDDKCTLVVGLMQKNMRKKGASKFHTIGFCIYQLPQNSEGILKRDFFMYNRPLAISEFTNTREVTIKLKVLPGSYLIVPSTFNPNEEGQFIIRCFTETLIQEAECDDKNSFKGLSEEALKDIKEAEETKNEDDYVDKLFNSAMDPHTKSINAEQLRDILNKSSMRKVCTDAEGFSLEDSRSMLASMDNNLTGKMEYDEFKTLWENCQLWRDVFNSRDKDKSKTLNVTELREALISAGFHLSGLVFTVVVQRFVTQKVNAVTFEDWILCCVRLKNSFDNMKAQFKTNDGNLMFTADDFLRLTINQ</sequence>
<dbReference type="InterPro" id="IPR022682">
    <property type="entry name" value="Calpain_domain_III"/>
</dbReference>
<dbReference type="SMART" id="SM00230">
    <property type="entry name" value="CysPc"/>
    <property type="match status" value="1"/>
</dbReference>
<comment type="similarity">
    <text evidence="1">Belongs to the peptidase C2 family.</text>
</comment>
<dbReference type="CDD" id="cd00044">
    <property type="entry name" value="CysPc"/>
    <property type="match status" value="1"/>
</dbReference>
<dbReference type="PROSITE" id="PS50222">
    <property type="entry name" value="EF_HAND_2"/>
    <property type="match status" value="1"/>
</dbReference>
<dbReference type="InterPro" id="IPR036213">
    <property type="entry name" value="Calpain_III_sf"/>
</dbReference>
<dbReference type="Gene3D" id="2.60.120.380">
    <property type="match status" value="1"/>
</dbReference>
<keyword evidence="4" id="KW-0677">Repeat</keyword>
<dbReference type="GO" id="GO:0005737">
    <property type="term" value="C:cytoplasm"/>
    <property type="evidence" value="ECO:0007669"/>
    <property type="project" value="TreeGrafter"/>
</dbReference>
<evidence type="ECO:0000259" key="11">
    <source>
        <dbReference type="PROSITE" id="PS50203"/>
    </source>
</evidence>
<dbReference type="FunFam" id="3.90.70.10:FF:000001">
    <property type="entry name" value="Calpain-1 catalytic subunit"/>
    <property type="match status" value="1"/>
</dbReference>